<accession>A0ABT3RMG6</accession>
<dbReference type="InterPro" id="IPR002110">
    <property type="entry name" value="Ankyrin_rpt"/>
</dbReference>
<feature type="repeat" description="ANK" evidence="3">
    <location>
        <begin position="98"/>
        <end position="132"/>
    </location>
</feature>
<feature type="repeat" description="ANK" evidence="3">
    <location>
        <begin position="65"/>
        <end position="97"/>
    </location>
</feature>
<protein>
    <submittedName>
        <fullName evidence="4">Ankyrin repeat domain-containing protein</fullName>
    </submittedName>
</protein>
<reference evidence="4 5" key="1">
    <citation type="submission" date="2022-11" db="EMBL/GenBank/DDBJ databases">
        <title>The characterization of three novel Bacteroidetes species and genomic analysis of their roles in tidal elemental geochemical cycles.</title>
        <authorList>
            <person name="Ma K."/>
        </authorList>
    </citation>
    <scope>NUCLEOTIDE SEQUENCE [LARGE SCALE GENOMIC DNA]</scope>
    <source>
        <strain evidence="4 5">M17</strain>
    </source>
</reference>
<proteinExistence type="predicted"/>
<dbReference type="RefSeq" id="WP_266054612.1">
    <property type="nucleotide sequence ID" value="NZ_JAPFQN010000001.1"/>
</dbReference>
<keyword evidence="2 3" id="KW-0040">ANK repeat</keyword>
<keyword evidence="5" id="KW-1185">Reference proteome</keyword>
<dbReference type="EMBL" id="JAPFQN010000001">
    <property type="protein sequence ID" value="MCX2742375.1"/>
    <property type="molecule type" value="Genomic_DNA"/>
</dbReference>
<evidence type="ECO:0000313" key="5">
    <source>
        <dbReference type="Proteomes" id="UP001209885"/>
    </source>
</evidence>
<evidence type="ECO:0000313" key="4">
    <source>
        <dbReference type="EMBL" id="MCX2742375.1"/>
    </source>
</evidence>
<dbReference type="PANTHER" id="PTHR24171">
    <property type="entry name" value="ANKYRIN REPEAT DOMAIN-CONTAINING PROTEIN 39-RELATED"/>
    <property type="match status" value="1"/>
</dbReference>
<keyword evidence="1" id="KW-0677">Repeat</keyword>
<name>A0ABT3RMG6_9BACT</name>
<dbReference type="Proteomes" id="UP001209885">
    <property type="component" value="Unassembled WGS sequence"/>
</dbReference>
<sequence length="154" mass="17134">MDKFFKAVYDGDVEIVKSCLEKGIDLNKTNDTGKTALHISAENNNKELIEMLIKKGSNPNILNKQGYTPAQSATLRNNYEALNALLKGGAEIAKTDPNGNTLLANAVMHYRGDDRIIKLLLEKGIDPKIENNHGISLFNLLNMPKNKDIKHLFE</sequence>
<dbReference type="PRINTS" id="PR01415">
    <property type="entry name" value="ANKYRIN"/>
</dbReference>
<dbReference type="InterPro" id="IPR036770">
    <property type="entry name" value="Ankyrin_rpt-contain_sf"/>
</dbReference>
<dbReference type="PANTHER" id="PTHR24171:SF8">
    <property type="entry name" value="BRCA1-ASSOCIATED RING DOMAIN PROTEIN 1"/>
    <property type="match status" value="1"/>
</dbReference>
<dbReference type="SUPFAM" id="SSF48403">
    <property type="entry name" value="Ankyrin repeat"/>
    <property type="match status" value="1"/>
</dbReference>
<evidence type="ECO:0000256" key="3">
    <source>
        <dbReference type="PROSITE-ProRule" id="PRU00023"/>
    </source>
</evidence>
<evidence type="ECO:0000256" key="1">
    <source>
        <dbReference type="ARBA" id="ARBA00022737"/>
    </source>
</evidence>
<gene>
    <name evidence="4" type="ORF">OO013_00785</name>
</gene>
<dbReference type="PROSITE" id="PS50297">
    <property type="entry name" value="ANK_REP_REGION"/>
    <property type="match status" value="1"/>
</dbReference>
<dbReference type="Pfam" id="PF12796">
    <property type="entry name" value="Ank_2"/>
    <property type="match status" value="1"/>
</dbReference>
<organism evidence="4 5">
    <name type="scientific">Mangrovivirga halotolerans</name>
    <dbReference type="NCBI Taxonomy" id="2993936"/>
    <lineage>
        <taxon>Bacteria</taxon>
        <taxon>Pseudomonadati</taxon>
        <taxon>Bacteroidota</taxon>
        <taxon>Cytophagia</taxon>
        <taxon>Cytophagales</taxon>
        <taxon>Mangrovivirgaceae</taxon>
        <taxon>Mangrovivirga</taxon>
    </lineage>
</organism>
<comment type="caution">
    <text evidence="4">The sequence shown here is derived from an EMBL/GenBank/DDBJ whole genome shotgun (WGS) entry which is preliminary data.</text>
</comment>
<feature type="repeat" description="ANK" evidence="3">
    <location>
        <begin position="32"/>
        <end position="64"/>
    </location>
</feature>
<dbReference type="Gene3D" id="1.25.40.20">
    <property type="entry name" value="Ankyrin repeat-containing domain"/>
    <property type="match status" value="1"/>
</dbReference>
<dbReference type="PROSITE" id="PS50088">
    <property type="entry name" value="ANK_REPEAT"/>
    <property type="match status" value="3"/>
</dbReference>
<dbReference type="Pfam" id="PF00023">
    <property type="entry name" value="Ank"/>
    <property type="match status" value="1"/>
</dbReference>
<dbReference type="SMART" id="SM00248">
    <property type="entry name" value="ANK"/>
    <property type="match status" value="4"/>
</dbReference>
<evidence type="ECO:0000256" key="2">
    <source>
        <dbReference type="ARBA" id="ARBA00023043"/>
    </source>
</evidence>